<evidence type="ECO:0000313" key="6">
    <source>
        <dbReference type="EMBL" id="OAP57681.1"/>
    </source>
</evidence>
<evidence type="ECO:0000256" key="1">
    <source>
        <dbReference type="PROSITE-ProRule" id="PRU00846"/>
    </source>
</evidence>
<feature type="region of interest" description="Disordered" evidence="2">
    <location>
        <begin position="524"/>
        <end position="594"/>
    </location>
</feature>
<feature type="domain" description="DFDF" evidence="3">
    <location>
        <begin position="415"/>
        <end position="451"/>
    </location>
</feature>
<feature type="domain" description="Sm" evidence="5">
    <location>
        <begin position="1"/>
        <end position="80"/>
    </location>
</feature>
<feature type="compositionally biased region" description="Pro residues" evidence="2">
    <location>
        <begin position="139"/>
        <end position="190"/>
    </location>
</feature>
<dbReference type="OrthoDB" id="21539at2759"/>
<feature type="compositionally biased region" description="Gly residues" evidence="2">
    <location>
        <begin position="529"/>
        <end position="554"/>
    </location>
</feature>
<dbReference type="PROSITE" id="PS52002">
    <property type="entry name" value="SM"/>
    <property type="match status" value="1"/>
</dbReference>
<dbReference type="STRING" id="1367422.A0A178ZDZ8"/>
<feature type="compositionally biased region" description="Polar residues" evidence="2">
    <location>
        <begin position="484"/>
        <end position="495"/>
    </location>
</feature>
<accession>A0A178ZDZ8</accession>
<evidence type="ECO:0000313" key="7">
    <source>
        <dbReference type="Proteomes" id="UP000078343"/>
    </source>
</evidence>
<evidence type="ECO:0000259" key="5">
    <source>
        <dbReference type="PROSITE" id="PS52002"/>
    </source>
</evidence>
<dbReference type="PROSITE" id="PS51513">
    <property type="entry name" value="FFD"/>
    <property type="match status" value="1"/>
</dbReference>
<dbReference type="InterPro" id="IPR025609">
    <property type="entry name" value="Lsm14-like_N"/>
</dbReference>
<organism evidence="6 7">
    <name type="scientific">Fonsecaea erecta</name>
    <dbReference type="NCBI Taxonomy" id="1367422"/>
    <lineage>
        <taxon>Eukaryota</taxon>
        <taxon>Fungi</taxon>
        <taxon>Dikarya</taxon>
        <taxon>Ascomycota</taxon>
        <taxon>Pezizomycotina</taxon>
        <taxon>Eurotiomycetes</taxon>
        <taxon>Chaetothyriomycetidae</taxon>
        <taxon>Chaetothyriales</taxon>
        <taxon>Herpotrichiellaceae</taxon>
        <taxon>Fonsecaea</taxon>
    </lineage>
</organism>
<dbReference type="AlphaFoldDB" id="A0A178ZDZ8"/>
<feature type="compositionally biased region" description="Pro residues" evidence="2">
    <location>
        <begin position="197"/>
        <end position="221"/>
    </location>
</feature>
<name>A0A178ZDZ8_9EURO</name>
<evidence type="ECO:0008006" key="8">
    <source>
        <dbReference type="Google" id="ProtNLM"/>
    </source>
</evidence>
<dbReference type="InterPro" id="IPR010920">
    <property type="entry name" value="LSM_dom_sf"/>
</dbReference>
<dbReference type="InterPro" id="IPR025762">
    <property type="entry name" value="DFDF"/>
</dbReference>
<feature type="compositionally biased region" description="Pro residues" evidence="2">
    <location>
        <begin position="103"/>
        <end position="125"/>
    </location>
</feature>
<evidence type="ECO:0000259" key="3">
    <source>
        <dbReference type="PROSITE" id="PS51512"/>
    </source>
</evidence>
<evidence type="ECO:0000259" key="4">
    <source>
        <dbReference type="PROSITE" id="PS51513"/>
    </source>
</evidence>
<proteinExistence type="predicted"/>
<dbReference type="CDD" id="cd01736">
    <property type="entry name" value="LSm14_N"/>
    <property type="match status" value="1"/>
</dbReference>
<gene>
    <name evidence="6" type="ORF">AYL99_08419</name>
</gene>
<feature type="compositionally biased region" description="Basic and acidic residues" evidence="2">
    <location>
        <begin position="464"/>
        <end position="475"/>
    </location>
</feature>
<feature type="short sequence motif" description="FFD box" evidence="1">
    <location>
        <begin position="481"/>
        <end position="497"/>
    </location>
</feature>
<dbReference type="SMART" id="SM01271">
    <property type="entry name" value="LSM14"/>
    <property type="match status" value="1"/>
</dbReference>
<feature type="domain" description="FFD box profile" evidence="4">
    <location>
        <begin position="481"/>
        <end position="497"/>
    </location>
</feature>
<feature type="compositionally biased region" description="Basic and acidic residues" evidence="2">
    <location>
        <begin position="496"/>
        <end position="505"/>
    </location>
</feature>
<reference evidence="6 7" key="1">
    <citation type="submission" date="2016-04" db="EMBL/GenBank/DDBJ databases">
        <title>Draft genome of Fonsecaea erecta CBS 125763.</title>
        <authorList>
            <person name="Weiss V.A."/>
            <person name="Vicente V.A."/>
            <person name="Raittz R.T."/>
            <person name="Moreno L.F."/>
            <person name="De Souza E.M."/>
            <person name="Pedrosa F.O."/>
            <person name="Steffens M.B."/>
            <person name="Faoro H."/>
            <person name="Tadra-Sfeir M.Z."/>
            <person name="Najafzadeh M.J."/>
            <person name="Felipe M.S."/>
            <person name="Teixeira M."/>
            <person name="Sun J."/>
            <person name="Xi L."/>
            <person name="Gomes R."/>
            <person name="De Azevedo C.M."/>
            <person name="Salgado C.G."/>
            <person name="Da Silva M.B."/>
            <person name="Nascimento M.F."/>
            <person name="Queiroz-Telles F."/>
            <person name="Attili D.S."/>
            <person name="Gorbushina A."/>
        </authorList>
    </citation>
    <scope>NUCLEOTIDE SEQUENCE [LARGE SCALE GENOMIC DNA]</scope>
    <source>
        <strain evidence="6 7">CBS 125763</strain>
    </source>
</reference>
<dbReference type="PANTHER" id="PTHR13586:SF0">
    <property type="entry name" value="TRAILER HITCH, ISOFORM H"/>
    <property type="match status" value="1"/>
</dbReference>
<sequence length="594" mass="61818">MDMDHLIGQRFNLISKSEIRYVGTLHEINPEQSTIALENVFSFGTEDRKVDKFIPPSQQKYGFIVFRGSDVKDIKIAEDEPSQPSPPQSMPNDPAILNASRPGLPPGIPRDGPFSPPDYPHPPPFGGYYPPNQFGRGYGPPPPGAFGPGPGFPPYGPPPPGYFGPPAGPGFPPGPGPHPFPQHPQAPIGPPGLRGNMPPPQPPPQSQPPPDSAAPIAPPPSNLTSELPGSNKVPESVSPSLPKEAQPPASLSSQLSHAQVAAKPAPISAPAPAAAAAAAAVVAPPKGVPTGPKSNRVVPAVPLTVNQKSFTPPVPAAADASATNGAGAKPQKPVPSQAAMDEAARQAKEAVAAAMAKLNPQAAAAQTKQGPSTAAVDALTKKVAEMSTPTTSNGTARGGRGGFRGGRGSNFHRGGGQKKMEIPKSDFDFESANAKFNKEDLIKEAIASGSPLEENPTQEEDDGEARKPTPTRKDSLPSAGPAYNKSTSFFDNISSEAKDRVEGSDGRAYARQVRSEEFKKNIETFGQGNVDGGYRGRGRGGAYGRGRQYGGSYRGGYTNRGYGGYNYRGGRGRGGQGQPQDQTQVPPGQAAAQN</sequence>
<dbReference type="GO" id="GO:0034063">
    <property type="term" value="P:stress granule assembly"/>
    <property type="evidence" value="ECO:0007669"/>
    <property type="project" value="TreeGrafter"/>
</dbReference>
<dbReference type="SMART" id="SM01199">
    <property type="entry name" value="FDF"/>
    <property type="match status" value="1"/>
</dbReference>
<dbReference type="Gene3D" id="2.30.30.100">
    <property type="match status" value="1"/>
</dbReference>
<dbReference type="PANTHER" id="PTHR13586">
    <property type="entry name" value="SCD6 PROTEIN-RELATED"/>
    <property type="match status" value="1"/>
</dbReference>
<dbReference type="GO" id="GO:0033962">
    <property type="term" value="P:P-body assembly"/>
    <property type="evidence" value="ECO:0007669"/>
    <property type="project" value="TreeGrafter"/>
</dbReference>
<evidence type="ECO:0000256" key="2">
    <source>
        <dbReference type="SAM" id="MobiDB-lite"/>
    </source>
</evidence>
<feature type="compositionally biased region" description="Polar residues" evidence="2">
    <location>
        <begin position="578"/>
        <end position="594"/>
    </location>
</feature>
<feature type="region of interest" description="Disordered" evidence="2">
    <location>
        <begin position="78"/>
        <end position="426"/>
    </location>
</feature>
<dbReference type="Pfam" id="PF09532">
    <property type="entry name" value="FDF"/>
    <property type="match status" value="1"/>
</dbReference>
<comment type="caution">
    <text evidence="6">The sequence shown here is derived from an EMBL/GenBank/DDBJ whole genome shotgun (WGS) entry which is preliminary data.</text>
</comment>
<dbReference type="InterPro" id="IPR047575">
    <property type="entry name" value="Sm"/>
</dbReference>
<keyword evidence="7" id="KW-1185">Reference proteome</keyword>
<dbReference type="PROSITE" id="PS51512">
    <property type="entry name" value="DFDF"/>
    <property type="match status" value="1"/>
</dbReference>
<dbReference type="GO" id="GO:0003729">
    <property type="term" value="F:mRNA binding"/>
    <property type="evidence" value="ECO:0007669"/>
    <property type="project" value="TreeGrafter"/>
</dbReference>
<feature type="compositionally biased region" description="Low complexity" evidence="2">
    <location>
        <begin position="260"/>
        <end position="285"/>
    </location>
</feature>
<dbReference type="EMBL" id="LVYI01000007">
    <property type="protein sequence ID" value="OAP57681.1"/>
    <property type="molecule type" value="Genomic_DNA"/>
</dbReference>
<feature type="compositionally biased region" description="Gly residues" evidence="2">
    <location>
        <begin position="561"/>
        <end position="577"/>
    </location>
</feature>
<protein>
    <recommendedName>
        <fullName evidence="8">DFDF domain-containing protein</fullName>
    </recommendedName>
</protein>
<feature type="compositionally biased region" description="Gly residues" evidence="2">
    <location>
        <begin position="396"/>
        <end position="408"/>
    </location>
</feature>
<dbReference type="GeneID" id="30012587"/>
<dbReference type="RefSeq" id="XP_018691048.1">
    <property type="nucleotide sequence ID" value="XM_018839927.1"/>
</dbReference>
<feature type="region of interest" description="Disordered" evidence="2">
    <location>
        <begin position="440"/>
        <end position="509"/>
    </location>
</feature>
<dbReference type="Proteomes" id="UP000078343">
    <property type="component" value="Unassembled WGS sequence"/>
</dbReference>
<dbReference type="InterPro" id="IPR025761">
    <property type="entry name" value="FFD_box"/>
</dbReference>
<dbReference type="InterPro" id="IPR019050">
    <property type="entry name" value="FDF_dom"/>
</dbReference>
<feature type="compositionally biased region" description="Low complexity" evidence="2">
    <location>
        <begin position="316"/>
        <end position="328"/>
    </location>
</feature>
<dbReference type="SUPFAM" id="SSF50182">
    <property type="entry name" value="Sm-like ribonucleoproteins"/>
    <property type="match status" value="1"/>
</dbReference>
<dbReference type="GO" id="GO:0000932">
    <property type="term" value="C:P-body"/>
    <property type="evidence" value="ECO:0007669"/>
    <property type="project" value="TreeGrafter"/>
</dbReference>
<dbReference type="Pfam" id="PF12701">
    <property type="entry name" value="LSM14"/>
    <property type="match status" value="1"/>
</dbReference>